<accession>A0A6P2R5S7</accession>
<dbReference type="EMBL" id="VJSY01000005">
    <property type="protein sequence ID" value="MDR8752566.1"/>
    <property type="molecule type" value="Genomic_DNA"/>
</dbReference>
<organism evidence="5 6">
    <name type="scientific">Burkholderia pseudomultivorans</name>
    <dbReference type="NCBI Taxonomy" id="1207504"/>
    <lineage>
        <taxon>Bacteria</taxon>
        <taxon>Pseudomonadati</taxon>
        <taxon>Pseudomonadota</taxon>
        <taxon>Betaproteobacteria</taxon>
        <taxon>Burkholderiales</taxon>
        <taxon>Burkholderiaceae</taxon>
        <taxon>Burkholderia</taxon>
        <taxon>Burkholderia cepacia complex</taxon>
    </lineage>
</organism>
<evidence type="ECO:0000256" key="2">
    <source>
        <dbReference type="ARBA" id="ARBA00023315"/>
    </source>
</evidence>
<dbReference type="EMBL" id="CABVPP010000079">
    <property type="protein sequence ID" value="VWC27503.1"/>
    <property type="molecule type" value="Genomic_DNA"/>
</dbReference>
<evidence type="ECO:0000313" key="5">
    <source>
        <dbReference type="EMBL" id="VWC27503.1"/>
    </source>
</evidence>
<dbReference type="EC" id="2.3.1.1" evidence="4"/>
<evidence type="ECO:0000313" key="6">
    <source>
        <dbReference type="Proteomes" id="UP000494162"/>
    </source>
</evidence>
<dbReference type="InterPro" id="IPR016181">
    <property type="entry name" value="Acyl_CoA_acyltransferase"/>
</dbReference>
<dbReference type="PROSITE" id="PS51186">
    <property type="entry name" value="GNAT"/>
    <property type="match status" value="1"/>
</dbReference>
<dbReference type="InterPro" id="IPR050832">
    <property type="entry name" value="Bact_Acetyltransf"/>
</dbReference>
<proteinExistence type="predicted"/>
<dbReference type="AlphaFoldDB" id="A0A6P2R5S7"/>
<feature type="domain" description="N-acetyltransferase" evidence="3">
    <location>
        <begin position="72"/>
        <end position="215"/>
    </location>
</feature>
<evidence type="ECO:0000259" key="3">
    <source>
        <dbReference type="PROSITE" id="PS51186"/>
    </source>
</evidence>
<keyword evidence="2 4" id="KW-0012">Acyltransferase</keyword>
<reference evidence="5 6" key="2">
    <citation type="submission" date="2019-09" db="EMBL/GenBank/DDBJ databases">
        <authorList>
            <person name="Depoorter E."/>
        </authorList>
    </citation>
    <scope>NUCLEOTIDE SEQUENCE [LARGE SCALE GENOMIC DNA]</scope>
    <source>
        <strain evidence="5">LMG 26883</strain>
    </source>
</reference>
<dbReference type="Gene3D" id="3.40.630.30">
    <property type="match status" value="1"/>
</dbReference>
<evidence type="ECO:0000313" key="4">
    <source>
        <dbReference type="EMBL" id="MDR8752566.1"/>
    </source>
</evidence>
<keyword evidence="1 5" id="KW-0808">Transferase</keyword>
<keyword evidence="7" id="KW-1185">Reference proteome</keyword>
<evidence type="ECO:0000313" key="7">
    <source>
        <dbReference type="Proteomes" id="UP001248067"/>
    </source>
</evidence>
<dbReference type="SUPFAM" id="SSF55729">
    <property type="entry name" value="Acyl-CoA N-acyltransferases (Nat)"/>
    <property type="match status" value="1"/>
</dbReference>
<dbReference type="Pfam" id="PF00583">
    <property type="entry name" value="Acetyltransf_1"/>
    <property type="match status" value="1"/>
</dbReference>
<name>A0A6P2R5S7_9BURK</name>
<gene>
    <name evidence="4" type="primary">argA_1</name>
    <name evidence="5" type="ORF">BPS26883_06213</name>
    <name evidence="4" type="ORF">FEQ00_00972</name>
</gene>
<reference evidence="4 7" key="1">
    <citation type="submission" date="2019-06" db="EMBL/GenBank/DDBJ databases">
        <title>Evolution of Burkholderia multivorans in the lungs of Cystic Fibrosis patients.</title>
        <authorList>
            <person name="Moreira L.M."/>
        </authorList>
    </citation>
    <scope>NUCLEOTIDE SEQUENCE [LARGE SCALE GENOMIC DNA]</scope>
    <source>
        <strain evidence="4 7">VC13239</strain>
    </source>
</reference>
<dbReference type="Proteomes" id="UP001248067">
    <property type="component" value="Unassembled WGS sequence"/>
</dbReference>
<dbReference type="GO" id="GO:0016747">
    <property type="term" value="F:acyltransferase activity, transferring groups other than amino-acyl groups"/>
    <property type="evidence" value="ECO:0007669"/>
    <property type="project" value="InterPro"/>
</dbReference>
<dbReference type="NCBIfam" id="NF040501">
    <property type="entry name" value="resist_ArsN2"/>
    <property type="match status" value="1"/>
</dbReference>
<dbReference type="InterPro" id="IPR000182">
    <property type="entry name" value="GNAT_dom"/>
</dbReference>
<sequence length="215" mass="23018">MVGCSICHNFETNNGAAKRDPHLGYSTRRRSSLTMVAESGFRRMPGTLLLVAGHALHSWLSLIFGGLRVNAHLVRRAHAADYPAIRTLLESEDLPNEDVTVESIPRFFVASVADGSLIGCVAIEQYGTDALLRSLAVADGARREGLGRTLVAAAEQDAIAHGVRRLFLLTTTAADYFSGIGYHKYERAVAPGGIQSTSQFASLCPASATCMAKTL</sequence>
<dbReference type="PANTHER" id="PTHR43877">
    <property type="entry name" value="AMINOALKYLPHOSPHONATE N-ACETYLTRANSFERASE-RELATED-RELATED"/>
    <property type="match status" value="1"/>
</dbReference>
<evidence type="ECO:0000256" key="1">
    <source>
        <dbReference type="ARBA" id="ARBA00022679"/>
    </source>
</evidence>
<dbReference type="Proteomes" id="UP000494162">
    <property type="component" value="Unassembled WGS sequence"/>
</dbReference>
<protein>
    <submittedName>
        <fullName evidence="4">Amino-acid acetyltransferase</fullName>
        <ecNumber evidence="4">2.3.1.1</ecNumber>
    </submittedName>
    <submittedName>
        <fullName evidence="5">N-acetyltransferase GCN5</fullName>
    </submittedName>
</protein>
<dbReference type="CDD" id="cd04301">
    <property type="entry name" value="NAT_SF"/>
    <property type="match status" value="1"/>
</dbReference>